<dbReference type="PANTHER" id="PTHR47916:SF1">
    <property type="entry name" value="3-HYDROXY-5-PHOSPHONOOXYPENTANE-2,4-DIONE THIOLASE"/>
    <property type="match status" value="1"/>
</dbReference>
<accession>A0ABV5LMT2</accession>
<dbReference type="InterPro" id="IPR041720">
    <property type="entry name" value="FbaB-like"/>
</dbReference>
<dbReference type="EMBL" id="JBHMDM010000001">
    <property type="protein sequence ID" value="MFB9375359.1"/>
    <property type="molecule type" value="Genomic_DNA"/>
</dbReference>
<dbReference type="PIRSF" id="PIRSF038992">
    <property type="entry name" value="Aldolase_Ia"/>
    <property type="match status" value="1"/>
</dbReference>
<dbReference type="Proteomes" id="UP001589748">
    <property type="component" value="Unassembled WGS sequence"/>
</dbReference>
<dbReference type="Pfam" id="PF01791">
    <property type="entry name" value="DeoC"/>
    <property type="match status" value="1"/>
</dbReference>
<proteinExistence type="predicted"/>
<dbReference type="InterPro" id="IPR013785">
    <property type="entry name" value="Aldolase_TIM"/>
</dbReference>
<keyword evidence="2" id="KW-1185">Reference proteome</keyword>
<dbReference type="SMART" id="SM01133">
    <property type="entry name" value="DeoC"/>
    <property type="match status" value="1"/>
</dbReference>
<dbReference type="SUPFAM" id="SSF51569">
    <property type="entry name" value="Aldolase"/>
    <property type="match status" value="1"/>
</dbReference>
<dbReference type="RefSeq" id="WP_380136436.1">
    <property type="nucleotide sequence ID" value="NZ_JBHLUI010000006.1"/>
</dbReference>
<evidence type="ECO:0000313" key="1">
    <source>
        <dbReference type="EMBL" id="MFB9375359.1"/>
    </source>
</evidence>
<gene>
    <name evidence="1" type="ORF">ACFFVI_00095</name>
</gene>
<dbReference type="PANTHER" id="PTHR47916">
    <property type="entry name" value="FRUCTOSE-BISPHOSPHATE ALDOLASE CLASS 1"/>
    <property type="match status" value="1"/>
</dbReference>
<comment type="caution">
    <text evidence="1">The sequence shown here is derived from an EMBL/GenBank/DDBJ whole genome shotgun (WGS) entry which is preliminary data.</text>
</comment>
<dbReference type="InterPro" id="IPR002915">
    <property type="entry name" value="DeoC/FbaB/LacD_aldolase"/>
</dbReference>
<dbReference type="InterPro" id="IPR050456">
    <property type="entry name" value="DeoC/FbaB_aldolase"/>
</dbReference>
<dbReference type="Gene3D" id="3.20.20.70">
    <property type="entry name" value="Aldolase class I"/>
    <property type="match status" value="1"/>
</dbReference>
<organism evidence="1 2">
    <name type="scientific">Kineococcus gynurae</name>
    <dbReference type="NCBI Taxonomy" id="452979"/>
    <lineage>
        <taxon>Bacteria</taxon>
        <taxon>Bacillati</taxon>
        <taxon>Actinomycetota</taxon>
        <taxon>Actinomycetes</taxon>
        <taxon>Kineosporiales</taxon>
        <taxon>Kineosporiaceae</taxon>
        <taxon>Kineococcus</taxon>
    </lineage>
</organism>
<reference evidence="1 2" key="1">
    <citation type="submission" date="2024-09" db="EMBL/GenBank/DDBJ databases">
        <authorList>
            <person name="Sun Q."/>
            <person name="Mori K."/>
        </authorList>
    </citation>
    <scope>NUCLEOTIDE SEQUENCE [LARGE SCALE GENOMIC DNA]</scope>
    <source>
        <strain evidence="1 2">TISTR 1856</strain>
    </source>
</reference>
<sequence>MTPHPTRYRLNRLFDARSGRALDVAVDHGFFGEPSFLAGIEDMPAVVATLVEAGPDAVQLTLGQARHLQAVPGKDKPALVMRTDVANVYGNPLDEHIFSHHVPFAIEEAVRLDAVAVCANLMQLPGRPQIREMNIRSLMALREQATRYGMPLMIEPLVMADNVKAGGGYMVDGDTAKVMTLVRQAVELGADLVKADPTDDIADYAKVIRVAGGVPVLVRGGGRVDDETLLTRTVAVLDAGASGIVYGRNIIQHADPAGITQALMAVLHRGVGVSDALAILRERSA</sequence>
<name>A0ABV5LMT2_9ACTN</name>
<protein>
    <submittedName>
        <fullName evidence="1">Class I fructose-bisphosphate aldolase</fullName>
    </submittedName>
</protein>
<evidence type="ECO:0000313" key="2">
    <source>
        <dbReference type="Proteomes" id="UP001589748"/>
    </source>
</evidence>